<dbReference type="OMA" id="RDIMRFR"/>
<dbReference type="Gene3D" id="3.30.230.70">
    <property type="entry name" value="GHMP Kinase, N-terminal domain"/>
    <property type="match status" value="1"/>
</dbReference>
<dbReference type="Pfam" id="PF01138">
    <property type="entry name" value="RNase_PH"/>
    <property type="match status" value="1"/>
</dbReference>
<feature type="domain" description="Exoribonuclease phosphorolytic" evidence="1">
    <location>
        <begin position="2"/>
        <end position="118"/>
    </location>
</feature>
<protein>
    <recommendedName>
        <fullName evidence="1">Exoribonuclease phosphorolytic domain-containing protein</fullName>
    </recommendedName>
</protein>
<dbReference type="InterPro" id="IPR001247">
    <property type="entry name" value="ExoRNase_PH_dom1"/>
</dbReference>
<dbReference type="AlphaFoldDB" id="S7WD21"/>
<name>S7WD21_SPRLO</name>
<dbReference type="SUPFAM" id="SSF54211">
    <property type="entry name" value="Ribosomal protein S5 domain 2-like"/>
    <property type="match status" value="1"/>
</dbReference>
<proteinExistence type="predicted"/>
<evidence type="ECO:0000313" key="3">
    <source>
        <dbReference type="Proteomes" id="UP000014978"/>
    </source>
</evidence>
<accession>S7WD21</accession>
<sequence>MIECKTDIFNGVLGSSEFSYNDTKIYCSIVGFTTNKTKEFLSGCSLDIKWVDKTSVNTNDVSEYFSENMKDILIENLILDNEKDKILKIEFFVMSGGENILYCAVNSLFLSIVDAGIPIKNCFLASSSFSKEEEVFVYKIDDCNYEMYFFHAFDSLGDKEELIARENIESTKEQLFFCLKEKFNIEVPEKNLK</sequence>
<dbReference type="InterPro" id="IPR020568">
    <property type="entry name" value="Ribosomal_Su5_D2-typ_SF"/>
</dbReference>
<dbReference type="VEuPathDB" id="MicrosporidiaDB:SLOPH_1655"/>
<dbReference type="HOGENOM" id="CLU_123986_0_0_1"/>
<dbReference type="EMBL" id="ATCN01000160">
    <property type="protein sequence ID" value="EPR79677.1"/>
    <property type="molecule type" value="Genomic_DNA"/>
</dbReference>
<dbReference type="Proteomes" id="UP000014978">
    <property type="component" value="Unassembled WGS sequence"/>
</dbReference>
<dbReference type="GO" id="GO:0000176">
    <property type="term" value="C:nuclear exosome (RNase complex)"/>
    <property type="evidence" value="ECO:0007669"/>
    <property type="project" value="UniProtKB-ARBA"/>
</dbReference>
<keyword evidence="3" id="KW-1185">Reference proteome</keyword>
<dbReference type="FunCoup" id="S7WD21">
    <property type="interactions" value="149"/>
</dbReference>
<comment type="caution">
    <text evidence="2">The sequence shown here is derived from an EMBL/GenBank/DDBJ whole genome shotgun (WGS) entry which is preliminary data.</text>
</comment>
<organism evidence="2 3">
    <name type="scientific">Spraguea lophii (strain 42_110)</name>
    <name type="common">Microsporidian parasite</name>
    <dbReference type="NCBI Taxonomy" id="1358809"/>
    <lineage>
        <taxon>Eukaryota</taxon>
        <taxon>Fungi</taxon>
        <taxon>Fungi incertae sedis</taxon>
        <taxon>Microsporidia</taxon>
        <taxon>Spragueidae</taxon>
        <taxon>Spraguea</taxon>
    </lineage>
</organism>
<evidence type="ECO:0000313" key="2">
    <source>
        <dbReference type="EMBL" id="EPR79677.1"/>
    </source>
</evidence>
<dbReference type="InParanoid" id="S7WD21"/>
<dbReference type="OrthoDB" id="2191718at2759"/>
<evidence type="ECO:0000259" key="1">
    <source>
        <dbReference type="Pfam" id="PF01138"/>
    </source>
</evidence>
<gene>
    <name evidence="2" type="ORF">SLOPH_1655</name>
</gene>
<reference evidence="3" key="1">
    <citation type="journal article" date="2013" name="PLoS Genet.">
        <title>The genome of Spraguea lophii and the basis of host-microsporidian interactions.</title>
        <authorList>
            <person name="Campbell S.E."/>
            <person name="Williams T.A."/>
            <person name="Yousuf A."/>
            <person name="Soanes D.M."/>
            <person name="Paszkiewicz K.H."/>
            <person name="Williams B.A.P."/>
        </authorList>
    </citation>
    <scope>NUCLEOTIDE SEQUENCE [LARGE SCALE GENOMIC DNA]</scope>
    <source>
        <strain evidence="3">42_110</strain>
    </source>
</reference>
<dbReference type="InterPro" id="IPR027408">
    <property type="entry name" value="PNPase/RNase_PH_dom_sf"/>
</dbReference>